<feature type="compositionally biased region" description="Low complexity" evidence="2">
    <location>
        <begin position="1130"/>
        <end position="1145"/>
    </location>
</feature>
<dbReference type="Pfam" id="PF07926">
    <property type="entry name" value="TPR_MLP1_2"/>
    <property type="match status" value="1"/>
</dbReference>
<accession>A0A7J9G489</accession>
<feature type="region of interest" description="Disordered" evidence="2">
    <location>
        <begin position="786"/>
        <end position="843"/>
    </location>
</feature>
<dbReference type="PANTHER" id="PTHR18898">
    <property type="entry name" value="NUCLEOPROTEIN TPR-RELATED"/>
    <property type="match status" value="1"/>
</dbReference>
<dbReference type="EMBL" id="JABFAD010000002">
    <property type="protein sequence ID" value="MBA0792396.1"/>
    <property type="molecule type" value="Genomic_DNA"/>
</dbReference>
<feature type="region of interest" description="Disordered" evidence="2">
    <location>
        <begin position="616"/>
        <end position="636"/>
    </location>
</feature>
<feature type="compositionally biased region" description="Polar residues" evidence="2">
    <location>
        <begin position="790"/>
        <end position="804"/>
    </location>
</feature>
<keyword evidence="5" id="KW-1185">Reference proteome</keyword>
<feature type="compositionally biased region" description="Acidic residues" evidence="2">
    <location>
        <begin position="1016"/>
        <end position="1025"/>
    </location>
</feature>
<name>A0A7J9G489_9ROSI</name>
<sequence>MTKEEIEKLKEEAKVNRDHMLQYKNIAQANEDALKQMELAHENFKIEAEKLKKSLEAELVSLRERVSELENESSLKSEEVASATAGKEEALSSVLAEITSLKEETAVKSSQIMALEIQISSMKENLENEHEKWRAAQANYERQVCSLHTNDILFEQVILQSETIQELTKTSQELALLQEEASELRKLADAHKSENAELKARWETEKSVLEESRKEAEKKYDELNEQNKILHSRIEAMHIQFAEKDRGSALAESSVPDSHGDSGLQNVINYLRRTKQIAETEISLLKQEKLRLQSQLENAVKAEENAKATLNAERANSRAVLMTEDEIKSLQHQIREMNLLRESNMQLREENKHNFEECQKLREVAHKHKIESEALESQLMERQFEVEASKKEIEKHLTEREILEKRVSELLERCRNIDVEDYNRLKNDVLQKENHVDTATCSRYSCGGMQDIIRLNAVNIRTLGRCFLSLTYGADNKSTSIPLRQGTLIKQIPGLPRHGFCKALVLLFYLISDVNISIQENLKEKDAQIEEITNLLSKKQDIISKLEQDLANSKLELNEKDKKLNDILQQEANLKSDIEKQKKLVVQFKRRAESFAKEKEQLSRENLKLVEELKQGRRSGSDITGDQVMKEKEEKDTRIQILEKTVERQREELKKEKDEHQNEKAKRIKCERTIMEAVRKTEKGKTTVLGELEKYQLSVKRISEELEKLKHAEGNLPQGTSVVQLLSGTISDDHASSYLSAAEDFEKVARSILNELGTGSISGDVPAVDNSTPVLTVSGTVVPDQGPVIASSTVPVTSHQQTAKTSEERRSILPKTNTDTRKTGRRLVRPRFVKPEEPQGDVEMSEAISHDVDAQGTLTSQNQQSVRKRLASATSELSEDLPVPGETSTDVVVPALKKSKGPDSGQEAAEGQAAALSENVGCPQVTDEAYDNVGDVTQGSNEELVDVEKEEADTMEENLEESKEPQVDGTNEVGLQENKNNISDEILDKPSGNEVVADGDSKNPAEQDNLQPVLDIESEREEGELVPEVAADTEGGNDAHNVVGSSEVGDRQAELVSSPLASPSRVDDEALVTAAEGDNSPDAVNDEKNEEGYIGEESVAEGSEKSNDGNEQSVVETDPMPEAAAATVATSGTNESGTTSGTPEGEVSKNIGSSSGAAAAEAEDVKQMSPISGTGSGSGSSATSTLVNLQERARERAMLRQAGVLGSTTSGRGRGRVAVRARGARGRSARGGRAGGGPQNSDQQ</sequence>
<dbReference type="GO" id="GO:0017056">
    <property type="term" value="F:structural constituent of nuclear pore"/>
    <property type="evidence" value="ECO:0007669"/>
    <property type="project" value="TreeGrafter"/>
</dbReference>
<organism evidence="4 5">
    <name type="scientific">Gossypium harknessii</name>
    <dbReference type="NCBI Taxonomy" id="34285"/>
    <lineage>
        <taxon>Eukaryota</taxon>
        <taxon>Viridiplantae</taxon>
        <taxon>Streptophyta</taxon>
        <taxon>Embryophyta</taxon>
        <taxon>Tracheophyta</taxon>
        <taxon>Spermatophyta</taxon>
        <taxon>Magnoliopsida</taxon>
        <taxon>eudicotyledons</taxon>
        <taxon>Gunneridae</taxon>
        <taxon>Pentapetalae</taxon>
        <taxon>rosids</taxon>
        <taxon>malvids</taxon>
        <taxon>Malvales</taxon>
        <taxon>Malvaceae</taxon>
        <taxon>Malvoideae</taxon>
        <taxon>Gossypium</taxon>
    </lineage>
</organism>
<dbReference type="GO" id="GO:0006606">
    <property type="term" value="P:protein import into nucleus"/>
    <property type="evidence" value="ECO:0007669"/>
    <property type="project" value="InterPro"/>
</dbReference>
<feature type="compositionally biased region" description="Basic residues" evidence="2">
    <location>
        <begin position="1213"/>
        <end position="1230"/>
    </location>
</feature>
<feature type="compositionally biased region" description="Polar residues" evidence="2">
    <location>
        <begin position="856"/>
        <end position="865"/>
    </location>
</feature>
<feature type="domain" description="Nucleoprotein TPR/MLP1-2" evidence="3">
    <location>
        <begin position="97"/>
        <end position="237"/>
    </location>
</feature>
<feature type="compositionally biased region" description="Basic residues" evidence="2">
    <location>
        <begin position="823"/>
        <end position="832"/>
    </location>
</feature>
<feature type="compositionally biased region" description="Low complexity" evidence="2">
    <location>
        <begin position="905"/>
        <end position="915"/>
    </location>
</feature>
<dbReference type="OrthoDB" id="343070at2759"/>
<dbReference type="GO" id="GO:0005643">
    <property type="term" value="C:nuclear pore"/>
    <property type="evidence" value="ECO:0007669"/>
    <property type="project" value="TreeGrafter"/>
</dbReference>
<keyword evidence="1" id="KW-0175">Coiled coil</keyword>
<reference evidence="4 5" key="1">
    <citation type="journal article" date="2019" name="Genome Biol. Evol.">
        <title>Insights into the evolution of the New World diploid cottons (Gossypium, subgenus Houzingenia) based on genome sequencing.</title>
        <authorList>
            <person name="Grover C.E."/>
            <person name="Arick M.A. 2nd"/>
            <person name="Thrash A."/>
            <person name="Conover J.L."/>
            <person name="Sanders W.S."/>
            <person name="Peterson D.G."/>
            <person name="Frelichowski J.E."/>
            <person name="Scheffler J.A."/>
            <person name="Scheffler B.E."/>
            <person name="Wendel J.F."/>
        </authorList>
    </citation>
    <scope>NUCLEOTIDE SEQUENCE [LARGE SCALE GENOMIC DNA]</scope>
    <source>
        <strain evidence="4">0</strain>
        <tissue evidence="4">Leaf</tissue>
    </source>
</reference>
<feature type="coiled-coil region" evidence="1">
    <location>
        <begin position="268"/>
        <end position="420"/>
    </location>
</feature>
<dbReference type="Proteomes" id="UP000593560">
    <property type="component" value="Unassembled WGS sequence"/>
</dbReference>
<dbReference type="GO" id="GO:0006406">
    <property type="term" value="P:mRNA export from nucleus"/>
    <property type="evidence" value="ECO:0007669"/>
    <property type="project" value="TreeGrafter"/>
</dbReference>
<protein>
    <recommendedName>
        <fullName evidence="3">Nucleoprotein TPR/MLP1-2 domain-containing protein</fullName>
    </recommendedName>
</protein>
<evidence type="ECO:0000256" key="2">
    <source>
        <dbReference type="SAM" id="MobiDB-lite"/>
    </source>
</evidence>
<comment type="caution">
    <text evidence="4">The sequence shown here is derived from an EMBL/GenBank/DDBJ whole genome shotgun (WGS) entry which is preliminary data.</text>
</comment>
<feature type="coiled-coil region" evidence="1">
    <location>
        <begin position="112"/>
        <end position="233"/>
    </location>
</feature>
<dbReference type="InterPro" id="IPR012929">
    <property type="entry name" value="Nucleoprot-TPR/MLP1-2_dom"/>
</dbReference>
<evidence type="ECO:0000313" key="5">
    <source>
        <dbReference type="Proteomes" id="UP000593560"/>
    </source>
</evidence>
<dbReference type="AlphaFoldDB" id="A0A7J9G489"/>
<feature type="coiled-coil region" evidence="1">
    <location>
        <begin position="34"/>
        <end position="79"/>
    </location>
</feature>
<feature type="region of interest" description="Disordered" evidence="2">
    <location>
        <begin position="855"/>
        <end position="1244"/>
    </location>
</feature>
<feature type="compositionally biased region" description="Acidic residues" evidence="2">
    <location>
        <begin position="943"/>
        <end position="959"/>
    </location>
</feature>
<evidence type="ECO:0000259" key="3">
    <source>
        <dbReference type="Pfam" id="PF07926"/>
    </source>
</evidence>
<dbReference type="PANTHER" id="PTHR18898:SF2">
    <property type="entry name" value="NUCLEOPROTEIN TPR"/>
    <property type="match status" value="1"/>
</dbReference>
<evidence type="ECO:0000313" key="4">
    <source>
        <dbReference type="EMBL" id="MBA0792396.1"/>
    </source>
</evidence>
<evidence type="ECO:0000256" key="1">
    <source>
        <dbReference type="SAM" id="Coils"/>
    </source>
</evidence>
<proteinExistence type="predicted"/>
<gene>
    <name evidence="4" type="ORF">Gohar_016896</name>
</gene>